<feature type="domain" description="Lunapark zinc ribbon" evidence="5">
    <location>
        <begin position="261"/>
        <end position="310"/>
    </location>
</feature>
<proteinExistence type="inferred from homology"/>
<comment type="domain">
    <text evidence="2">The C4-type zinc finger motif is necessary both for its ER three-way tubular junction localization and formation.</text>
</comment>
<dbReference type="InterPro" id="IPR019273">
    <property type="entry name" value="Lunapark_Znf"/>
</dbReference>
<feature type="transmembrane region" description="Helical" evidence="2">
    <location>
        <begin position="71"/>
        <end position="94"/>
    </location>
</feature>
<evidence type="ECO:0000256" key="1">
    <source>
        <dbReference type="ARBA" id="ARBA00009940"/>
    </source>
</evidence>
<sequence length="409" mass="46450">MGNILRRKRVASAELDEIVVKLKKYESQANEWTEKRQSALWFLAWAIFFLATSGSGYIWLKTSNSNAKMGYCIGTFLVSVILFLFLRIVLRAFFDYLIRLKHSKIQSLTDRKRQIIEDVKENEKFKVAKEILEKYGSKEDLEFLNKTSKSASKEEVKEKAVKEETGVDDESSKSKPESKNQGVVPPNVNNPNQPGQPPRNNVVPVMTPLRNQMPQMGPGSMQTPMRGPVRPFVSPNRTPLDKLVDYIIGDGPNNRPNRTPLDKLVDYIIGDGPNNRYALVCANCHTHNGMALAEEFNYMAYFCYKCNFFNPSKRMRRPSGRPSLPPMPHGLQSSFMNIPPNRSHKNLSELDETAKLDKVDLEETEFKEHVPVQQCIKSTDDIKKETIAEEVNGTPSDPIPHSENVNESS</sequence>
<feature type="region of interest" description="Disordered" evidence="4">
    <location>
        <begin position="377"/>
        <end position="409"/>
    </location>
</feature>
<comment type="similarity">
    <text evidence="1 2">Belongs to the lunapark family.</text>
</comment>
<keyword evidence="3" id="KW-0175">Coiled coil</keyword>
<dbReference type="WBParaSite" id="ACRNAN_scaffold2593.g26048.t2">
    <property type="protein sequence ID" value="ACRNAN_scaffold2593.g26048.t2"/>
    <property type="gene ID" value="ACRNAN_scaffold2593.g26048"/>
</dbReference>
<name>A0A914DH62_9BILA</name>
<dbReference type="InterPro" id="IPR040115">
    <property type="entry name" value="Lnp"/>
</dbReference>
<feature type="compositionally biased region" description="Basic and acidic residues" evidence="4">
    <location>
        <begin position="378"/>
        <end position="387"/>
    </location>
</feature>
<dbReference type="PANTHER" id="PTHR22166:SF12">
    <property type="entry name" value="ENDOPLASMIC RETICULUM JUNCTION FORMATION PROTEIN LUNAPARK"/>
    <property type="match status" value="1"/>
</dbReference>
<feature type="transmembrane region" description="Helical" evidence="2">
    <location>
        <begin position="39"/>
        <end position="59"/>
    </location>
</feature>
<keyword evidence="2" id="KW-0812">Transmembrane</keyword>
<accession>A0A914DH62</accession>
<feature type="coiled-coil region" evidence="3">
    <location>
        <begin position="8"/>
        <end position="35"/>
    </location>
</feature>
<keyword evidence="2" id="KW-0863">Zinc-finger</keyword>
<dbReference type="AlphaFoldDB" id="A0A914DH62"/>
<dbReference type="GO" id="GO:0098826">
    <property type="term" value="C:endoplasmic reticulum tubular network membrane"/>
    <property type="evidence" value="ECO:0007669"/>
    <property type="project" value="UniProtKB-UniRule"/>
</dbReference>
<dbReference type="GO" id="GO:0071788">
    <property type="term" value="P:endoplasmic reticulum tubular network maintenance"/>
    <property type="evidence" value="ECO:0007669"/>
    <property type="project" value="UniProtKB-UniRule"/>
</dbReference>
<feature type="compositionally biased region" description="Low complexity" evidence="4">
    <location>
        <begin position="179"/>
        <end position="203"/>
    </location>
</feature>
<comment type="function">
    <text evidence="2">Plays a role in determining ER morphology.</text>
</comment>
<comment type="subcellular location">
    <subcellularLocation>
        <location evidence="2">Endoplasmic reticulum membrane</location>
        <topology evidence="2">Multi-pass membrane protein</topology>
    </subcellularLocation>
</comment>
<evidence type="ECO:0000313" key="7">
    <source>
        <dbReference type="WBParaSite" id="ACRNAN_scaffold2593.g26048.t2"/>
    </source>
</evidence>
<keyword evidence="2" id="KW-1133">Transmembrane helix</keyword>
<dbReference type="PANTHER" id="PTHR22166">
    <property type="entry name" value="ENDOPLASMIC RETICULUM JUNCTION FORMATION PROTEIN LUNAPARK"/>
    <property type="match status" value="1"/>
</dbReference>
<keyword evidence="2" id="KW-0256">Endoplasmic reticulum</keyword>
<feature type="region of interest" description="Disordered" evidence="4">
    <location>
        <begin position="148"/>
        <end position="203"/>
    </location>
</feature>
<evidence type="ECO:0000256" key="4">
    <source>
        <dbReference type="SAM" id="MobiDB-lite"/>
    </source>
</evidence>
<organism evidence="6 7">
    <name type="scientific">Acrobeloides nanus</name>
    <dbReference type="NCBI Taxonomy" id="290746"/>
    <lineage>
        <taxon>Eukaryota</taxon>
        <taxon>Metazoa</taxon>
        <taxon>Ecdysozoa</taxon>
        <taxon>Nematoda</taxon>
        <taxon>Chromadorea</taxon>
        <taxon>Rhabditida</taxon>
        <taxon>Tylenchina</taxon>
        <taxon>Cephalobomorpha</taxon>
        <taxon>Cephaloboidea</taxon>
        <taxon>Cephalobidae</taxon>
        <taxon>Acrobeloides</taxon>
    </lineage>
</organism>
<keyword evidence="2" id="KW-0862">Zinc</keyword>
<keyword evidence="6" id="KW-1185">Reference proteome</keyword>
<dbReference type="GO" id="GO:1903373">
    <property type="term" value="P:positive regulation of endoplasmic reticulum tubular network organization"/>
    <property type="evidence" value="ECO:0007669"/>
    <property type="project" value="UniProtKB-UniRule"/>
</dbReference>
<feature type="compositionally biased region" description="Basic and acidic residues" evidence="4">
    <location>
        <begin position="151"/>
        <end position="178"/>
    </location>
</feature>
<dbReference type="Proteomes" id="UP000887540">
    <property type="component" value="Unplaced"/>
</dbReference>
<keyword evidence="2" id="KW-0479">Metal-binding</keyword>
<dbReference type="GO" id="GO:0008270">
    <property type="term" value="F:zinc ion binding"/>
    <property type="evidence" value="ECO:0007669"/>
    <property type="project" value="UniProtKB-KW"/>
</dbReference>
<protein>
    <recommendedName>
        <fullName evidence="2">Endoplasmic reticulum junction formation protein lunapark</fullName>
    </recommendedName>
</protein>
<reference evidence="7" key="1">
    <citation type="submission" date="2022-11" db="UniProtKB">
        <authorList>
            <consortium name="WormBaseParasite"/>
        </authorList>
    </citation>
    <scope>IDENTIFICATION</scope>
</reference>
<evidence type="ECO:0000313" key="6">
    <source>
        <dbReference type="Proteomes" id="UP000887540"/>
    </source>
</evidence>
<evidence type="ECO:0000256" key="3">
    <source>
        <dbReference type="SAM" id="Coils"/>
    </source>
</evidence>
<evidence type="ECO:0000256" key="2">
    <source>
        <dbReference type="RuleBase" id="RU367073"/>
    </source>
</evidence>
<keyword evidence="2" id="KW-0472">Membrane</keyword>
<evidence type="ECO:0000259" key="5">
    <source>
        <dbReference type="Pfam" id="PF10058"/>
    </source>
</evidence>
<dbReference type="Pfam" id="PF10058">
    <property type="entry name" value="Zn_ribbon_10"/>
    <property type="match status" value="1"/>
</dbReference>